<gene>
    <name evidence="3" type="ORF">QM012_002497</name>
</gene>
<feature type="region of interest" description="Disordered" evidence="2">
    <location>
        <begin position="60"/>
        <end position="108"/>
    </location>
</feature>
<dbReference type="InterPro" id="IPR037992">
    <property type="entry name" value="TRAPPC6/Trs33"/>
</dbReference>
<evidence type="ECO:0000256" key="2">
    <source>
        <dbReference type="SAM" id="MobiDB-lite"/>
    </source>
</evidence>
<dbReference type="SUPFAM" id="SSF111126">
    <property type="entry name" value="Ligand-binding domain in the NO signalling and Golgi transport"/>
    <property type="match status" value="1"/>
</dbReference>
<keyword evidence="4" id="KW-1185">Reference proteome</keyword>
<comment type="similarity">
    <text evidence="1">Belongs to the TRAPP small subunits family. BET3 subfamily.</text>
</comment>
<organism evidence="3 4">
    <name type="scientific">Aureobasidium pullulans</name>
    <name type="common">Black yeast</name>
    <name type="synonym">Pullularia pullulans</name>
    <dbReference type="NCBI Taxonomy" id="5580"/>
    <lineage>
        <taxon>Eukaryota</taxon>
        <taxon>Fungi</taxon>
        <taxon>Dikarya</taxon>
        <taxon>Ascomycota</taxon>
        <taxon>Pezizomycotina</taxon>
        <taxon>Dothideomycetes</taxon>
        <taxon>Dothideomycetidae</taxon>
        <taxon>Dothideales</taxon>
        <taxon>Saccotheciaceae</taxon>
        <taxon>Aureobasidium</taxon>
    </lineage>
</organism>
<name>A0ABR0TCH7_AURPU</name>
<proteinExistence type="inferred from homology"/>
<accession>A0ABR0TCH7</accession>
<dbReference type="CDD" id="cd14944">
    <property type="entry name" value="TRAPPC6A_Trs33"/>
    <property type="match status" value="1"/>
</dbReference>
<sequence length="252" mass="27312">MAATTTQPADPTSTSDPKVAASTLDFLLIELVPLAQRIAADLHARDTALLSSSLERNATLNTSTTAQSSTTLPTSTKRQSVKSTEAARSTTATLQTANTNAEEDDEETQDLLQESILYRLDSLGYRVGLGLVEKLSANSPRPATPLDMIKFMCKDLWQVVFRKQIDNLKTNHRGTFVLTDNKFLALGRMSVDRGRGARGAEEALRKAQPFLYFPCGVIRGALAGFGLSVSVHAETTELPQAVFQIRTVGSKP</sequence>
<feature type="compositionally biased region" description="Low complexity" evidence="2">
    <location>
        <begin position="90"/>
        <end position="100"/>
    </location>
</feature>
<dbReference type="PANTHER" id="PTHR12817:SF0">
    <property type="entry name" value="GEO08327P1"/>
    <property type="match status" value="1"/>
</dbReference>
<dbReference type="InterPro" id="IPR007194">
    <property type="entry name" value="TRAPP_component"/>
</dbReference>
<feature type="compositionally biased region" description="Polar residues" evidence="2">
    <location>
        <begin position="60"/>
        <end position="89"/>
    </location>
</feature>
<evidence type="ECO:0000313" key="3">
    <source>
        <dbReference type="EMBL" id="KAK6002007.1"/>
    </source>
</evidence>
<evidence type="ECO:0008006" key="5">
    <source>
        <dbReference type="Google" id="ProtNLM"/>
    </source>
</evidence>
<protein>
    <recommendedName>
        <fullName evidence="5">Transport protein particle component</fullName>
    </recommendedName>
</protein>
<reference evidence="3 4" key="1">
    <citation type="submission" date="2023-11" db="EMBL/GenBank/DDBJ databases">
        <title>Draft genome sequence and annotation of the polyextremotolerant black yeast-like fungus Aureobasidium pullulans NRRL 62042.</title>
        <authorList>
            <person name="Dielentheis-Frenken M.R.E."/>
            <person name="Wibberg D."/>
            <person name="Blank L.M."/>
            <person name="Tiso T."/>
        </authorList>
    </citation>
    <scope>NUCLEOTIDE SEQUENCE [LARGE SCALE GENOMIC DNA]</scope>
    <source>
        <strain evidence="3 4">NRRL 62042</strain>
    </source>
</reference>
<comment type="caution">
    <text evidence="3">The sequence shown here is derived from an EMBL/GenBank/DDBJ whole genome shotgun (WGS) entry which is preliminary data.</text>
</comment>
<evidence type="ECO:0000313" key="4">
    <source>
        <dbReference type="Proteomes" id="UP001341245"/>
    </source>
</evidence>
<dbReference type="EMBL" id="JASGXD010000013">
    <property type="protein sequence ID" value="KAK6002007.1"/>
    <property type="molecule type" value="Genomic_DNA"/>
</dbReference>
<dbReference type="InterPro" id="IPR024096">
    <property type="entry name" value="NO_sig/Golgi_transp_ligand-bd"/>
</dbReference>
<evidence type="ECO:0000256" key="1">
    <source>
        <dbReference type="ARBA" id="ARBA00006218"/>
    </source>
</evidence>
<dbReference type="Gene3D" id="3.30.1380.20">
    <property type="entry name" value="Trafficking protein particle complex subunit 3"/>
    <property type="match status" value="1"/>
</dbReference>
<dbReference type="Proteomes" id="UP001341245">
    <property type="component" value="Unassembled WGS sequence"/>
</dbReference>
<dbReference type="Pfam" id="PF04051">
    <property type="entry name" value="TRAPP"/>
    <property type="match status" value="1"/>
</dbReference>
<dbReference type="PANTHER" id="PTHR12817">
    <property type="entry name" value="TRAFFICKING PROTEIN PARTICLE COMPLEX SUBUNIT 6B"/>
    <property type="match status" value="1"/>
</dbReference>